<dbReference type="Proteomes" id="UP001596233">
    <property type="component" value="Unassembled WGS sequence"/>
</dbReference>
<protein>
    <submittedName>
        <fullName evidence="3">Sporulation integral membrane protein YlbJ</fullName>
    </submittedName>
</protein>
<name>A0ABW1V076_9BACL</name>
<feature type="transmembrane region" description="Helical" evidence="1">
    <location>
        <begin position="122"/>
        <end position="142"/>
    </location>
</feature>
<dbReference type="Pfam" id="PF07670">
    <property type="entry name" value="Gate"/>
    <property type="match status" value="1"/>
</dbReference>
<keyword evidence="1" id="KW-1133">Transmembrane helix</keyword>
<evidence type="ECO:0000313" key="4">
    <source>
        <dbReference type="Proteomes" id="UP001596233"/>
    </source>
</evidence>
<dbReference type="EMBL" id="JBHSTE010000001">
    <property type="protein sequence ID" value="MFC6331783.1"/>
    <property type="molecule type" value="Genomic_DNA"/>
</dbReference>
<dbReference type="RefSeq" id="WP_379231376.1">
    <property type="nucleotide sequence ID" value="NZ_JBHSTE010000001.1"/>
</dbReference>
<feature type="transmembrane region" description="Helical" evidence="1">
    <location>
        <begin position="48"/>
        <end position="68"/>
    </location>
</feature>
<evidence type="ECO:0000256" key="1">
    <source>
        <dbReference type="SAM" id="Phobius"/>
    </source>
</evidence>
<feature type="transmembrane region" description="Helical" evidence="1">
    <location>
        <begin position="300"/>
        <end position="322"/>
    </location>
</feature>
<feature type="domain" description="Nucleoside transporter/FeoB GTPase Gate" evidence="2">
    <location>
        <begin position="44"/>
        <end position="144"/>
    </location>
</feature>
<proteinExistence type="predicted"/>
<evidence type="ECO:0000313" key="3">
    <source>
        <dbReference type="EMBL" id="MFC6331783.1"/>
    </source>
</evidence>
<accession>A0ABW1V076</accession>
<feature type="transmembrane region" description="Helical" evidence="1">
    <location>
        <begin position="148"/>
        <end position="167"/>
    </location>
</feature>
<evidence type="ECO:0000259" key="2">
    <source>
        <dbReference type="Pfam" id="PF07670"/>
    </source>
</evidence>
<feature type="transmembrane region" description="Helical" evidence="1">
    <location>
        <begin position="224"/>
        <end position="245"/>
    </location>
</feature>
<sequence>MIKKMLHPLALVAYLSFIILFLMVLFPSQALTASLRGLEIWWEVLFPALFPFFVISELMLGFGVVHFFGKILDPLMRPVFRIPGIGGFVVTLGYISGYPVGARLTAQLYEQNLLNRREGERLVAFTTSSDPIFLIGAVAIGFFGQAELAVVLAAAHYIGALLIGLLMRFHDRRSERTEVQPTATIKSFSYKQTLLHQAMRAMHQARLLDGRPFSVILQQAISSAIRMMIVVGGLVVFFSVVLQLLSDGQVLTMLIIALQELFHMLGISPSVAEAIIPGLFEVTLGAQQASLASLPLQHQAAIAVAILSWGGLSVHAQVASLLSQTTIRYLPFLASRFIHSVLSVMLLYALWDWLGPK</sequence>
<dbReference type="InterPro" id="IPR011642">
    <property type="entry name" value="Gate_dom"/>
</dbReference>
<feature type="transmembrane region" description="Helical" evidence="1">
    <location>
        <begin position="329"/>
        <end position="351"/>
    </location>
</feature>
<keyword evidence="4" id="KW-1185">Reference proteome</keyword>
<organism evidence="3 4">
    <name type="scientific">Paenibacillus septentrionalis</name>
    <dbReference type="NCBI Taxonomy" id="429342"/>
    <lineage>
        <taxon>Bacteria</taxon>
        <taxon>Bacillati</taxon>
        <taxon>Bacillota</taxon>
        <taxon>Bacilli</taxon>
        <taxon>Bacillales</taxon>
        <taxon>Paenibacillaceae</taxon>
        <taxon>Paenibacillus</taxon>
    </lineage>
</organism>
<reference evidence="4" key="1">
    <citation type="journal article" date="2019" name="Int. J. Syst. Evol. Microbiol.">
        <title>The Global Catalogue of Microorganisms (GCM) 10K type strain sequencing project: providing services to taxonomists for standard genome sequencing and annotation.</title>
        <authorList>
            <consortium name="The Broad Institute Genomics Platform"/>
            <consortium name="The Broad Institute Genome Sequencing Center for Infectious Disease"/>
            <person name="Wu L."/>
            <person name="Ma J."/>
        </authorList>
    </citation>
    <scope>NUCLEOTIDE SEQUENCE [LARGE SCALE GENOMIC DNA]</scope>
    <source>
        <strain evidence="4">PCU 280</strain>
    </source>
</reference>
<dbReference type="InterPro" id="IPR014226">
    <property type="entry name" value="Spore_IM_YlbJ"/>
</dbReference>
<dbReference type="NCBIfam" id="TIGR02871">
    <property type="entry name" value="spore_ylbJ"/>
    <property type="match status" value="1"/>
</dbReference>
<comment type="caution">
    <text evidence="3">The sequence shown here is derived from an EMBL/GenBank/DDBJ whole genome shotgun (WGS) entry which is preliminary data.</text>
</comment>
<keyword evidence="1" id="KW-0472">Membrane</keyword>
<gene>
    <name evidence="3" type="primary">ylbJ</name>
    <name evidence="3" type="ORF">ACFP56_04045</name>
</gene>
<keyword evidence="1" id="KW-0812">Transmembrane</keyword>